<protein>
    <submittedName>
        <fullName evidence="1">Uncharacterized protein</fullName>
    </submittedName>
</protein>
<dbReference type="EMBL" id="JACEFO010002818">
    <property type="protein sequence ID" value="KAF8648155.1"/>
    <property type="molecule type" value="Genomic_DNA"/>
</dbReference>
<dbReference type="AlphaFoldDB" id="A0A835DU28"/>
<organism evidence="1 2">
    <name type="scientific">Digitaria exilis</name>
    <dbReference type="NCBI Taxonomy" id="1010633"/>
    <lineage>
        <taxon>Eukaryota</taxon>
        <taxon>Viridiplantae</taxon>
        <taxon>Streptophyta</taxon>
        <taxon>Embryophyta</taxon>
        <taxon>Tracheophyta</taxon>
        <taxon>Spermatophyta</taxon>
        <taxon>Magnoliopsida</taxon>
        <taxon>Liliopsida</taxon>
        <taxon>Poales</taxon>
        <taxon>Poaceae</taxon>
        <taxon>PACMAD clade</taxon>
        <taxon>Panicoideae</taxon>
        <taxon>Panicodae</taxon>
        <taxon>Paniceae</taxon>
        <taxon>Anthephorinae</taxon>
        <taxon>Digitaria</taxon>
    </lineage>
</organism>
<gene>
    <name evidence="1" type="ORF">HU200_065009</name>
</gene>
<dbReference type="Proteomes" id="UP000636709">
    <property type="component" value="Unassembled WGS sequence"/>
</dbReference>
<keyword evidence="2" id="KW-1185">Reference proteome</keyword>
<evidence type="ECO:0000313" key="1">
    <source>
        <dbReference type="EMBL" id="KAF8648155.1"/>
    </source>
</evidence>
<sequence>MHRVFYSTLGEKGVGETTVSPLYYRGTRFHSIKKGLMAQVLCYFTSNCDVISTFIANPYS</sequence>
<name>A0A835DU28_9POAL</name>
<reference evidence="1" key="1">
    <citation type="submission" date="2020-07" db="EMBL/GenBank/DDBJ databases">
        <title>Genome sequence and genetic diversity analysis of an under-domesticated orphan crop, white fonio (Digitaria exilis).</title>
        <authorList>
            <person name="Bennetzen J.L."/>
            <person name="Chen S."/>
            <person name="Ma X."/>
            <person name="Wang X."/>
            <person name="Yssel A.E.J."/>
            <person name="Chaluvadi S.R."/>
            <person name="Johnson M."/>
            <person name="Gangashetty P."/>
            <person name="Hamidou F."/>
            <person name="Sanogo M.D."/>
            <person name="Zwaenepoel A."/>
            <person name="Wallace J."/>
            <person name="Van De Peer Y."/>
            <person name="Van Deynze A."/>
        </authorList>
    </citation>
    <scope>NUCLEOTIDE SEQUENCE</scope>
    <source>
        <tissue evidence="1">Leaves</tissue>
    </source>
</reference>
<dbReference type="OrthoDB" id="10421273at2759"/>
<accession>A0A835DU28</accession>
<comment type="caution">
    <text evidence="1">The sequence shown here is derived from an EMBL/GenBank/DDBJ whole genome shotgun (WGS) entry which is preliminary data.</text>
</comment>
<evidence type="ECO:0000313" key="2">
    <source>
        <dbReference type="Proteomes" id="UP000636709"/>
    </source>
</evidence>
<proteinExistence type="predicted"/>